<evidence type="ECO:0000256" key="7">
    <source>
        <dbReference type="SAM" id="MobiDB-lite"/>
    </source>
</evidence>
<dbReference type="Pfam" id="PF00172">
    <property type="entry name" value="Zn_clus"/>
    <property type="match status" value="1"/>
</dbReference>
<dbReference type="OMA" id="HFYCVEA"/>
<evidence type="ECO:0000256" key="2">
    <source>
        <dbReference type="ARBA" id="ARBA00022833"/>
    </source>
</evidence>
<evidence type="ECO:0000313" key="9">
    <source>
        <dbReference type="EMBL" id="PYI23429.1"/>
    </source>
</evidence>
<feature type="domain" description="Zn(2)-C6 fungal-type" evidence="8">
    <location>
        <begin position="14"/>
        <end position="42"/>
    </location>
</feature>
<sequence>MKTSRRSTPKGRSGCLTCKARRVKCDEAKPTCQRCRRANRTCEGYAVLHQQPSSLHQRRLPIITAYNIPFRVPGSQADRELLHFYCCEAAQSLSSLTDPTLWTQLVLQRCHTQPIIRHALVTLSALYRDHYCDRGPQSPETPRQPSPRSLELIAKSHRQVCRHLASPHASYEVALICGVLFYAFETLIGEAEAAIRHLDQTLLLFRRYRDDDAARPGCRDGPPVADDLLPHLNSLLARLDIQASMYNDTRPLVLLLGPSSPELPSDPTAPSPTDLNAKERTLITLQARLLRHLMLHVSHKNHPLDSLPPSILHERRALDADFQTFIASLTGPTNPQQQHQRLLLYRIQAQLSHSIIRENMITSDEDDDDHDDDDEQPSPASPRYTDTTMDATLRAALDNIIGAGAGAGGSFSFTLSTQLIAGLYFICLKSHDPRTVDDALLLLQENPRLPRREGLWDAGVVAKVVEGLRAKQRAYEQRMEGLQEKTDRNLLRLEDVGEGILDAEGVGGVAEVLDLLKFGSKEDREQQQQQQQQEDVMT</sequence>
<dbReference type="InterPro" id="IPR036864">
    <property type="entry name" value="Zn2-C6_fun-type_DNA-bd_sf"/>
</dbReference>
<protein>
    <recommendedName>
        <fullName evidence="8">Zn(2)-C6 fungal-type domain-containing protein</fullName>
    </recommendedName>
</protein>
<dbReference type="STRING" id="1450538.A0A2V5HG85"/>
<dbReference type="PROSITE" id="PS50048">
    <property type="entry name" value="ZN2_CY6_FUNGAL_2"/>
    <property type="match status" value="1"/>
</dbReference>
<dbReference type="PROSITE" id="PS00463">
    <property type="entry name" value="ZN2_CY6_FUNGAL_1"/>
    <property type="match status" value="1"/>
</dbReference>
<dbReference type="GO" id="GO:0003677">
    <property type="term" value="F:DNA binding"/>
    <property type="evidence" value="ECO:0007669"/>
    <property type="project" value="UniProtKB-KW"/>
</dbReference>
<dbReference type="AlphaFoldDB" id="A0A2V5HG85"/>
<feature type="compositionally biased region" description="Acidic residues" evidence="7">
    <location>
        <begin position="363"/>
        <end position="376"/>
    </location>
</feature>
<dbReference type="GO" id="GO:0000981">
    <property type="term" value="F:DNA-binding transcription factor activity, RNA polymerase II-specific"/>
    <property type="evidence" value="ECO:0007669"/>
    <property type="project" value="InterPro"/>
</dbReference>
<dbReference type="SUPFAM" id="SSF57701">
    <property type="entry name" value="Zn2/Cys6 DNA-binding domain"/>
    <property type="match status" value="1"/>
</dbReference>
<dbReference type="EMBL" id="KZ825105">
    <property type="protein sequence ID" value="PYI23429.1"/>
    <property type="molecule type" value="Genomic_DNA"/>
</dbReference>
<name>A0A2V5HG85_ASPV1</name>
<dbReference type="InterPro" id="IPR001138">
    <property type="entry name" value="Zn2Cys6_DnaBD"/>
</dbReference>
<dbReference type="InterPro" id="IPR052360">
    <property type="entry name" value="Transcr_Regulatory_Proteins"/>
</dbReference>
<gene>
    <name evidence="9" type="ORF">BO99DRAFT_375677</name>
</gene>
<keyword evidence="10" id="KW-1185">Reference proteome</keyword>
<dbReference type="Gene3D" id="4.10.240.10">
    <property type="entry name" value="Zn(2)-C6 fungal-type DNA-binding domain"/>
    <property type="match status" value="1"/>
</dbReference>
<dbReference type="SMART" id="SM00066">
    <property type="entry name" value="GAL4"/>
    <property type="match status" value="1"/>
</dbReference>
<dbReference type="Proteomes" id="UP000249829">
    <property type="component" value="Unassembled WGS sequence"/>
</dbReference>
<keyword evidence="6" id="KW-0539">Nucleus</keyword>
<keyword evidence="3" id="KW-0805">Transcription regulation</keyword>
<accession>A0A2V5HG85</accession>
<dbReference type="GO" id="GO:0008270">
    <property type="term" value="F:zinc ion binding"/>
    <property type="evidence" value="ECO:0007669"/>
    <property type="project" value="InterPro"/>
</dbReference>
<dbReference type="PANTHER" id="PTHR36206">
    <property type="entry name" value="ASPERCRYPTIN BIOSYNTHESIS CLUSTER-SPECIFIC TRANSCRIPTION REGULATOR ATNN-RELATED"/>
    <property type="match status" value="1"/>
</dbReference>
<dbReference type="PANTHER" id="PTHR36206:SF4">
    <property type="entry name" value="HYPOTHETICAL CONSERVED PROTEIN (EUROFUNG)-RELATED"/>
    <property type="match status" value="1"/>
</dbReference>
<evidence type="ECO:0000313" key="10">
    <source>
        <dbReference type="Proteomes" id="UP000249829"/>
    </source>
</evidence>
<evidence type="ECO:0000256" key="6">
    <source>
        <dbReference type="ARBA" id="ARBA00023242"/>
    </source>
</evidence>
<keyword evidence="5" id="KW-0804">Transcription</keyword>
<evidence type="ECO:0000256" key="3">
    <source>
        <dbReference type="ARBA" id="ARBA00023015"/>
    </source>
</evidence>
<dbReference type="Pfam" id="PF11951">
    <property type="entry name" value="Fungal_trans_2"/>
    <property type="match status" value="1"/>
</dbReference>
<keyword evidence="1" id="KW-0479">Metal-binding</keyword>
<keyword evidence="4" id="KW-0238">DNA-binding</keyword>
<proteinExistence type="predicted"/>
<evidence type="ECO:0000256" key="1">
    <source>
        <dbReference type="ARBA" id="ARBA00022723"/>
    </source>
</evidence>
<evidence type="ECO:0000259" key="8">
    <source>
        <dbReference type="PROSITE" id="PS50048"/>
    </source>
</evidence>
<dbReference type="InterPro" id="IPR021858">
    <property type="entry name" value="Fun_TF"/>
</dbReference>
<evidence type="ECO:0000256" key="5">
    <source>
        <dbReference type="ARBA" id="ARBA00023163"/>
    </source>
</evidence>
<keyword evidence="2" id="KW-0862">Zinc</keyword>
<dbReference type="CDD" id="cd00067">
    <property type="entry name" value="GAL4"/>
    <property type="match status" value="1"/>
</dbReference>
<evidence type="ECO:0000256" key="4">
    <source>
        <dbReference type="ARBA" id="ARBA00023125"/>
    </source>
</evidence>
<organism evidence="9 10">
    <name type="scientific">Aspergillus violaceofuscus (strain CBS 115571)</name>
    <dbReference type="NCBI Taxonomy" id="1450538"/>
    <lineage>
        <taxon>Eukaryota</taxon>
        <taxon>Fungi</taxon>
        <taxon>Dikarya</taxon>
        <taxon>Ascomycota</taxon>
        <taxon>Pezizomycotina</taxon>
        <taxon>Eurotiomycetes</taxon>
        <taxon>Eurotiomycetidae</taxon>
        <taxon>Eurotiales</taxon>
        <taxon>Aspergillaceae</taxon>
        <taxon>Aspergillus</taxon>
    </lineage>
</organism>
<feature type="region of interest" description="Disordered" evidence="7">
    <location>
        <begin position="361"/>
        <end position="387"/>
    </location>
</feature>
<reference evidence="9 10" key="1">
    <citation type="submission" date="2018-02" db="EMBL/GenBank/DDBJ databases">
        <title>The genomes of Aspergillus section Nigri reveals drivers in fungal speciation.</title>
        <authorList>
            <consortium name="DOE Joint Genome Institute"/>
            <person name="Vesth T.C."/>
            <person name="Nybo J."/>
            <person name="Theobald S."/>
            <person name="Brandl J."/>
            <person name="Frisvad J.C."/>
            <person name="Nielsen K.F."/>
            <person name="Lyhne E.K."/>
            <person name="Kogle M.E."/>
            <person name="Kuo A."/>
            <person name="Riley R."/>
            <person name="Clum A."/>
            <person name="Nolan M."/>
            <person name="Lipzen A."/>
            <person name="Salamov A."/>
            <person name="Henrissat B."/>
            <person name="Wiebenga A."/>
            <person name="De vries R.P."/>
            <person name="Grigoriev I.V."/>
            <person name="Mortensen U.H."/>
            <person name="Andersen M.R."/>
            <person name="Baker S.E."/>
        </authorList>
    </citation>
    <scope>NUCLEOTIDE SEQUENCE [LARGE SCALE GENOMIC DNA]</scope>
    <source>
        <strain evidence="9 10">CBS 115571</strain>
    </source>
</reference>